<sequence length="651" mass="67641">MSSLPRASASTLLGPFALVAVVLGLFLGAVSTVLGLPLVVTAVALTCSAVAEPWLAGPARAFMRRASFGHSVRLAGRAALVALAVSREAPDLTGAATAAAVCLVTVRVVDNLAGAVLRSRRTTAVATRNVGDLPGTRLPVPAAVLLPLTTRAAAIEPFVVVGLALTVVTPTWLTLSAVAVAAYAALALATGLVALRLGRSGTAAVLLPQVAAALDALAPDVALYLSGDAASVYQADMWLATLERTAPRTVVVLRERSVMERLAPTSLPVVCVPDATTLMALGLPTVRAALYPANVGKNIHLLREPHILSVFVGHGDSDKNASFNPFTRVYDEVWVAGPAGRERYRRAQVGVVDTDVREVGRPQAAGLAALPVRSGAEIPTLLYAPTWEGWNEEQDYGSVAHLGVRLVEHLLASDAPVRIVYRPHPFTGRRRPEVRAAHVRIIELLDAANARAGRPAPPLPPLIDEPADAASREAAVQARDAAWFASSPAAHLVVAPRTGVSMDACMTVADVLVTDVSSVLSDWLATGRPFGLAVPARLAVDDLVRLAPTASGGTLLLADGTGLDEIRDLALGRTDDARADERLRLRTHLLGPSPATADVTFAAAVRDIVARSEERLARLGTTDTPSSAAGAVTSHDALVPSDDAADGGAGR</sequence>
<keyword evidence="2" id="KW-1133">Transmembrane helix</keyword>
<organism evidence="3 4">
    <name type="scientific">Flavimobilis rhizosphaerae</name>
    <dbReference type="NCBI Taxonomy" id="2775421"/>
    <lineage>
        <taxon>Bacteria</taxon>
        <taxon>Bacillati</taxon>
        <taxon>Actinomycetota</taxon>
        <taxon>Actinomycetes</taxon>
        <taxon>Micrococcales</taxon>
        <taxon>Jonesiaceae</taxon>
        <taxon>Flavimobilis</taxon>
    </lineage>
</organism>
<feature type="transmembrane region" description="Helical" evidence="2">
    <location>
        <begin position="12"/>
        <end position="30"/>
    </location>
</feature>
<comment type="caution">
    <text evidence="3">The sequence shown here is derived from an EMBL/GenBank/DDBJ whole genome shotgun (WGS) entry which is preliminary data.</text>
</comment>
<gene>
    <name evidence="3" type="ORF">IGS67_05495</name>
</gene>
<evidence type="ECO:0000313" key="4">
    <source>
        <dbReference type="Proteomes" id="UP000642107"/>
    </source>
</evidence>
<feature type="transmembrane region" description="Helical" evidence="2">
    <location>
        <begin position="172"/>
        <end position="195"/>
    </location>
</feature>
<keyword evidence="4" id="KW-1185">Reference proteome</keyword>
<evidence type="ECO:0000256" key="1">
    <source>
        <dbReference type="SAM" id="MobiDB-lite"/>
    </source>
</evidence>
<protein>
    <recommendedName>
        <fullName evidence="5">CDP-Glycerol:Poly(Glycerophosphate) glycerophosphotransferase</fullName>
    </recommendedName>
</protein>
<reference evidence="3 4" key="1">
    <citation type="submission" date="2020-09" db="EMBL/GenBank/DDBJ databases">
        <title>Flavimobilis rhizosphaerae sp. nov., isolated from rhizosphere soil of Spartina alterniflora.</title>
        <authorList>
            <person name="Hanqin C."/>
        </authorList>
    </citation>
    <scope>NUCLEOTIDE SEQUENCE [LARGE SCALE GENOMIC DNA]</scope>
    <source>
        <strain evidence="3 4">GY 10621</strain>
    </source>
</reference>
<accession>A0ABR9DPR2</accession>
<dbReference type="RefSeq" id="WP_192278621.1">
    <property type="nucleotide sequence ID" value="NZ_JACZDF010000002.1"/>
</dbReference>
<proteinExistence type="predicted"/>
<dbReference type="InterPro" id="IPR043148">
    <property type="entry name" value="TagF_C"/>
</dbReference>
<keyword evidence="2" id="KW-0472">Membrane</keyword>
<feature type="transmembrane region" description="Helical" evidence="2">
    <location>
        <begin position="36"/>
        <end position="55"/>
    </location>
</feature>
<dbReference type="EMBL" id="JACZDF010000002">
    <property type="protein sequence ID" value="MBD9698949.1"/>
    <property type="molecule type" value="Genomic_DNA"/>
</dbReference>
<evidence type="ECO:0008006" key="5">
    <source>
        <dbReference type="Google" id="ProtNLM"/>
    </source>
</evidence>
<dbReference type="Proteomes" id="UP000642107">
    <property type="component" value="Unassembled WGS sequence"/>
</dbReference>
<keyword evidence="2" id="KW-0812">Transmembrane</keyword>
<name>A0ABR9DPR2_9MICO</name>
<feature type="region of interest" description="Disordered" evidence="1">
    <location>
        <begin position="619"/>
        <end position="651"/>
    </location>
</feature>
<dbReference type="Gene3D" id="3.40.50.12580">
    <property type="match status" value="1"/>
</dbReference>
<evidence type="ECO:0000256" key="2">
    <source>
        <dbReference type="SAM" id="Phobius"/>
    </source>
</evidence>
<evidence type="ECO:0000313" key="3">
    <source>
        <dbReference type="EMBL" id="MBD9698949.1"/>
    </source>
</evidence>